<comment type="catalytic activity">
    <reaction evidence="11">
        <text>fluoride(in) = fluoride(out)</text>
        <dbReference type="Rhea" id="RHEA:76159"/>
        <dbReference type="ChEBI" id="CHEBI:17051"/>
    </reaction>
    <physiologicalReaction direction="left-to-right" evidence="11">
        <dbReference type="Rhea" id="RHEA:76160"/>
    </physiologicalReaction>
</comment>
<evidence type="ECO:0000256" key="5">
    <source>
        <dbReference type="ARBA" id="ARBA00022989"/>
    </source>
</evidence>
<keyword evidence="2 12" id="KW-1003">Cell membrane</keyword>
<accession>A0ABP9KPB9</accession>
<feature type="transmembrane region" description="Helical" evidence="12">
    <location>
        <begin position="28"/>
        <end position="46"/>
    </location>
</feature>
<comment type="similarity">
    <text evidence="10 12">Belongs to the fluoride channel Fluc/FEX (TC 1.A.43) family.</text>
</comment>
<comment type="subcellular location">
    <subcellularLocation>
        <location evidence="1 12">Cell membrane</location>
        <topology evidence="1 12">Multi-pass membrane protein</topology>
    </subcellularLocation>
</comment>
<keyword evidence="5 12" id="KW-1133">Transmembrane helix</keyword>
<organism evidence="13 14">
    <name type="scientific">Erythrobacter westpacificensis</name>
    <dbReference type="NCBI Taxonomy" id="1055231"/>
    <lineage>
        <taxon>Bacteria</taxon>
        <taxon>Pseudomonadati</taxon>
        <taxon>Pseudomonadota</taxon>
        <taxon>Alphaproteobacteria</taxon>
        <taxon>Sphingomonadales</taxon>
        <taxon>Erythrobacteraceae</taxon>
        <taxon>Erythrobacter/Porphyrobacter group</taxon>
        <taxon>Erythrobacter</taxon>
    </lineage>
</organism>
<feature type="transmembrane region" description="Helical" evidence="12">
    <location>
        <begin position="133"/>
        <end position="156"/>
    </location>
</feature>
<dbReference type="InterPro" id="IPR003691">
    <property type="entry name" value="FluC"/>
</dbReference>
<keyword evidence="9 12" id="KW-0407">Ion channel</keyword>
<evidence type="ECO:0000256" key="8">
    <source>
        <dbReference type="ARBA" id="ARBA00023136"/>
    </source>
</evidence>
<dbReference type="Pfam" id="PF02537">
    <property type="entry name" value="CRCB"/>
    <property type="match status" value="1"/>
</dbReference>
<proteinExistence type="inferred from homology"/>
<evidence type="ECO:0000313" key="14">
    <source>
        <dbReference type="Proteomes" id="UP001500518"/>
    </source>
</evidence>
<keyword evidence="4 12" id="KW-0812">Transmembrane</keyword>
<evidence type="ECO:0000256" key="12">
    <source>
        <dbReference type="HAMAP-Rule" id="MF_00454"/>
    </source>
</evidence>
<evidence type="ECO:0000313" key="13">
    <source>
        <dbReference type="EMBL" id="GAA5061646.1"/>
    </source>
</evidence>
<keyword evidence="14" id="KW-1185">Reference proteome</keyword>
<dbReference type="EMBL" id="BAABHV010000022">
    <property type="protein sequence ID" value="GAA5061646.1"/>
    <property type="molecule type" value="Genomic_DNA"/>
</dbReference>
<dbReference type="NCBIfam" id="TIGR00494">
    <property type="entry name" value="crcB"/>
    <property type="match status" value="1"/>
</dbReference>
<keyword evidence="6 12" id="KW-0915">Sodium</keyword>
<feature type="binding site" evidence="12">
    <location>
        <position position="107"/>
    </location>
    <ligand>
        <name>Na(+)</name>
        <dbReference type="ChEBI" id="CHEBI:29101"/>
        <note>structural</note>
    </ligand>
</feature>
<comment type="caution">
    <text evidence="13">The sequence shown here is derived from an EMBL/GenBank/DDBJ whole genome shotgun (WGS) entry which is preliminary data.</text>
</comment>
<keyword evidence="3" id="KW-0997">Cell inner membrane</keyword>
<evidence type="ECO:0000256" key="9">
    <source>
        <dbReference type="ARBA" id="ARBA00023303"/>
    </source>
</evidence>
<evidence type="ECO:0000256" key="3">
    <source>
        <dbReference type="ARBA" id="ARBA00022519"/>
    </source>
</evidence>
<protein>
    <recommendedName>
        <fullName evidence="12">Fluoride-specific ion channel FluC</fullName>
    </recommendedName>
</protein>
<evidence type="ECO:0000256" key="10">
    <source>
        <dbReference type="ARBA" id="ARBA00035120"/>
    </source>
</evidence>
<dbReference type="Proteomes" id="UP001500518">
    <property type="component" value="Unassembled WGS sequence"/>
</dbReference>
<dbReference type="PANTHER" id="PTHR28259">
    <property type="entry name" value="FLUORIDE EXPORT PROTEIN 1-RELATED"/>
    <property type="match status" value="1"/>
</dbReference>
<keyword evidence="12" id="KW-0479">Metal-binding</keyword>
<evidence type="ECO:0000256" key="11">
    <source>
        <dbReference type="ARBA" id="ARBA00035585"/>
    </source>
</evidence>
<name>A0ABP9KPB9_9SPHN</name>
<feature type="transmembrane region" description="Helical" evidence="12">
    <location>
        <begin position="66"/>
        <end position="87"/>
    </location>
</feature>
<sequence>MQGAERFGFRMAACNAKGTAMSNATPQLYASLSVALGGGIGALARYQMGRFMTGWLGAPAVSAFPFATLAVNTIGSLLMGLLAGWLVRGSPEGADQLRLLLGVGLLGGFTTFSAFSLEMAYMMQRGQLGLAAIYLMLSIGLGVSGFFFGITVTRLFS</sequence>
<keyword evidence="12" id="KW-0813">Transport</keyword>
<reference evidence="14" key="1">
    <citation type="journal article" date="2019" name="Int. J. Syst. Evol. Microbiol.">
        <title>The Global Catalogue of Microorganisms (GCM) 10K type strain sequencing project: providing services to taxonomists for standard genome sequencing and annotation.</title>
        <authorList>
            <consortium name="The Broad Institute Genomics Platform"/>
            <consortium name="The Broad Institute Genome Sequencing Center for Infectious Disease"/>
            <person name="Wu L."/>
            <person name="Ma J."/>
        </authorList>
    </citation>
    <scope>NUCLEOTIDE SEQUENCE [LARGE SCALE GENOMIC DNA]</scope>
    <source>
        <strain evidence="14">JCM 18014</strain>
    </source>
</reference>
<evidence type="ECO:0000256" key="7">
    <source>
        <dbReference type="ARBA" id="ARBA00023065"/>
    </source>
</evidence>
<evidence type="ECO:0000256" key="1">
    <source>
        <dbReference type="ARBA" id="ARBA00004651"/>
    </source>
</evidence>
<comment type="activity regulation">
    <text evidence="12">Na(+) is not transported, but it plays an essential structural role and its presence is essential for fluoride channel function.</text>
</comment>
<evidence type="ECO:0000256" key="2">
    <source>
        <dbReference type="ARBA" id="ARBA00022475"/>
    </source>
</evidence>
<evidence type="ECO:0000256" key="6">
    <source>
        <dbReference type="ARBA" id="ARBA00023053"/>
    </source>
</evidence>
<feature type="transmembrane region" description="Helical" evidence="12">
    <location>
        <begin position="99"/>
        <end position="121"/>
    </location>
</feature>
<gene>
    <name evidence="12 13" type="primary">crcB</name>
    <name evidence="12" type="synonym">fluC</name>
    <name evidence="13" type="ORF">GCM10023208_31230</name>
</gene>
<dbReference type="HAMAP" id="MF_00454">
    <property type="entry name" value="FluC"/>
    <property type="match status" value="1"/>
</dbReference>
<evidence type="ECO:0000256" key="4">
    <source>
        <dbReference type="ARBA" id="ARBA00022692"/>
    </source>
</evidence>
<dbReference type="PANTHER" id="PTHR28259:SF1">
    <property type="entry name" value="FLUORIDE EXPORT PROTEIN 1-RELATED"/>
    <property type="match status" value="1"/>
</dbReference>
<keyword evidence="7 12" id="KW-0406">Ion transport</keyword>
<feature type="binding site" evidence="12">
    <location>
        <position position="110"/>
    </location>
    <ligand>
        <name>Na(+)</name>
        <dbReference type="ChEBI" id="CHEBI:29101"/>
        <note>structural</note>
    </ligand>
</feature>
<keyword evidence="8 12" id="KW-0472">Membrane</keyword>
<comment type="function">
    <text evidence="12">Fluoride-specific ion channel. Important for reducing fluoride concentration in the cell, thus reducing its toxicity.</text>
</comment>